<evidence type="ECO:0000313" key="2">
    <source>
        <dbReference type="Proteomes" id="UP000029843"/>
    </source>
</evidence>
<sequence>MLIEEKLQSLSASIQPEYFSVIEEHLNSRKYDRKCLTLHVLDTYWGLLELPIKNNDSTDLTKAFVYIRSHLCQNHTRMVATIKLSALHSLTKRLATKGVITCVFTFPCYPNSDSTHKAFKDQIIPSESLSKIKKKKVGADEEFNEMLSKTCTPEIAQRLKEHVYNFKHVKKHRKPLNEYLNFVFGEDPIWYEHPKMIEGTLLKFRNNLLNKICRNSAYGNFQNVKNSMAVLRAHNLIPKETDFPDNLRRCVKTQKVRIDNPLLCTTDIYDERDKDLFRNTSDFIKGLASDIDNNLKLLLYEARRIVFEGYRKYKDRYRLISKSEKDEFLKHPELRVIKTVCRQSGKSWVKECNPFASYGRSGPIRMNNLVAYFDHFYECFTSGVVKHNLEGIRFTKEVRQYLGLTTVVASAMQLIIVEELGINPYSLYKVKVYSDGHGHEFIQVTDEGSVRIRALKPRARHTKTRKTAGSSVDLIDISEQNIDAATCLKMVLEMTKRAREFTNQKELWLCSTPNGIGNPLPASFQNAFKKIRKKAAKTSEPLKNATLKKVRASKGVWIYLDSDGDSLKTANYFGNTVKTTLERYVPYYLSEIVYRVKIRSFQNILLFMTVAHDESPANSLGLTITEFRSQIVKAFDTPDMGGTLYESLKSQAPEHDTFEVKYFCVSLKNIILALKYSKEGENQSLKDNCIAAISKISEGPVIMKQLLRKAEKKLNNLEEG</sequence>
<dbReference type="PATRIC" id="fig|28229.4.peg.2589"/>
<dbReference type="OrthoDB" id="6916899at2"/>
<name>A0A099KMG3_COLPS</name>
<dbReference type="EMBL" id="JQED01000031">
    <property type="protein sequence ID" value="KGJ90848.1"/>
    <property type="molecule type" value="Genomic_DNA"/>
</dbReference>
<dbReference type="RefSeq" id="WP_052056609.1">
    <property type="nucleotide sequence ID" value="NZ_JQED01000031.1"/>
</dbReference>
<dbReference type="Proteomes" id="UP000029843">
    <property type="component" value="Unassembled WGS sequence"/>
</dbReference>
<evidence type="ECO:0000313" key="1">
    <source>
        <dbReference type="EMBL" id="KGJ90848.1"/>
    </source>
</evidence>
<comment type="caution">
    <text evidence="1">The sequence shown here is derived from an EMBL/GenBank/DDBJ whole genome shotgun (WGS) entry which is preliminary data.</text>
</comment>
<proteinExistence type="predicted"/>
<dbReference type="AlphaFoldDB" id="A0A099KMG3"/>
<protein>
    <submittedName>
        <fullName evidence="1">Uncharacterized protein</fullName>
    </submittedName>
</protein>
<organism evidence="1 2">
    <name type="scientific">Colwellia psychrerythraea</name>
    <name type="common">Vibrio psychroerythus</name>
    <dbReference type="NCBI Taxonomy" id="28229"/>
    <lineage>
        <taxon>Bacteria</taxon>
        <taxon>Pseudomonadati</taxon>
        <taxon>Pseudomonadota</taxon>
        <taxon>Gammaproteobacteria</taxon>
        <taxon>Alteromonadales</taxon>
        <taxon>Colwelliaceae</taxon>
        <taxon>Colwellia</taxon>
    </lineage>
</organism>
<reference evidence="1 2" key="1">
    <citation type="submission" date="2014-08" db="EMBL/GenBank/DDBJ databases">
        <title>Genomic and Phenotypic Diversity of Colwellia psychrerythraea strains from Disparate Marine Basins.</title>
        <authorList>
            <person name="Techtmann S.M."/>
            <person name="Stelling S.C."/>
            <person name="Utturkar S.M."/>
            <person name="Alshibli N."/>
            <person name="Harris A."/>
            <person name="Brown S.D."/>
            <person name="Hazen T.C."/>
        </authorList>
    </citation>
    <scope>NUCLEOTIDE SEQUENCE [LARGE SCALE GENOMIC DNA]</scope>
    <source>
        <strain evidence="1 2">ND2E</strain>
    </source>
</reference>
<accession>A0A099KMG3</accession>
<gene>
    <name evidence="1" type="ORF">ND2E_0091</name>
</gene>